<feature type="transmembrane region" description="Helical" evidence="8">
    <location>
        <begin position="19"/>
        <end position="40"/>
    </location>
</feature>
<dbReference type="InterPro" id="IPR008901">
    <property type="entry name" value="ACER"/>
</dbReference>
<protein>
    <submittedName>
        <fullName evidence="9">Alkaline phytoceramidase</fullName>
    </submittedName>
</protein>
<feature type="transmembrane region" description="Helical" evidence="8">
    <location>
        <begin position="128"/>
        <end position="149"/>
    </location>
</feature>
<evidence type="ECO:0000256" key="2">
    <source>
        <dbReference type="ARBA" id="ARBA00009780"/>
    </source>
</evidence>
<evidence type="ECO:0000256" key="4">
    <source>
        <dbReference type="ARBA" id="ARBA00022801"/>
    </source>
</evidence>
<dbReference type="PANTHER" id="PTHR46187">
    <property type="entry name" value="ALKALINE CERAMIDASE 3"/>
    <property type="match status" value="1"/>
</dbReference>
<feature type="compositionally biased region" description="Basic and acidic residues" evidence="7">
    <location>
        <begin position="188"/>
        <end position="199"/>
    </location>
</feature>
<comment type="caution">
    <text evidence="9">The sequence shown here is derived from an EMBL/GenBank/DDBJ whole genome shotgun (WGS) entry which is preliminary data.</text>
</comment>
<accession>A0ABR4PL62</accession>
<reference evidence="9 10" key="1">
    <citation type="submission" date="2024-06" db="EMBL/GenBank/DDBJ databases">
        <title>Complete genome of Phlyctema vagabunda strain 19-DSS-EL-015.</title>
        <authorList>
            <person name="Fiorenzani C."/>
        </authorList>
    </citation>
    <scope>NUCLEOTIDE SEQUENCE [LARGE SCALE GENOMIC DNA]</scope>
    <source>
        <strain evidence="9 10">19-DSS-EL-015</strain>
    </source>
</reference>
<feature type="transmembrane region" description="Helical" evidence="8">
    <location>
        <begin position="46"/>
        <end position="63"/>
    </location>
</feature>
<sequence length="199" mass="21945">MLIATATVLHRVFTFDKSLTVTVTTGLVLGGLMSIFIAWHCIVDETFWHSILFGVMIAVVGAKTRSIISSRVSDVVVRAEVRKLATWGAILFISGFAIWNIDNEFCSSLTTLKRALGMPWSFIFELHGWWHILTGMGAYIFIALVEYLTSEEAGQPLGKRFAWPINGIVNGSAGAEGATGEQKKKKTTTRESAKERKGF</sequence>
<dbReference type="PANTHER" id="PTHR46187:SF1">
    <property type="entry name" value="ALKALINE PHYTOCERAMIDASE"/>
    <property type="match status" value="1"/>
</dbReference>
<comment type="subcellular location">
    <subcellularLocation>
        <location evidence="1">Membrane</location>
        <topology evidence="1">Multi-pass membrane protein</topology>
    </subcellularLocation>
</comment>
<evidence type="ECO:0000256" key="5">
    <source>
        <dbReference type="ARBA" id="ARBA00022989"/>
    </source>
</evidence>
<proteinExistence type="inferred from homology"/>
<evidence type="ECO:0000313" key="9">
    <source>
        <dbReference type="EMBL" id="KAL3424080.1"/>
    </source>
</evidence>
<evidence type="ECO:0000256" key="3">
    <source>
        <dbReference type="ARBA" id="ARBA00022692"/>
    </source>
</evidence>
<name>A0ABR4PL62_9HELO</name>
<evidence type="ECO:0000313" key="10">
    <source>
        <dbReference type="Proteomes" id="UP001629113"/>
    </source>
</evidence>
<keyword evidence="3 8" id="KW-0812">Transmembrane</keyword>
<keyword evidence="10" id="KW-1185">Reference proteome</keyword>
<keyword evidence="6 8" id="KW-0472">Membrane</keyword>
<dbReference type="Pfam" id="PF05875">
    <property type="entry name" value="Ceramidase"/>
    <property type="match status" value="1"/>
</dbReference>
<comment type="similarity">
    <text evidence="2">Belongs to the alkaline ceramidase family.</text>
</comment>
<keyword evidence="5 8" id="KW-1133">Transmembrane helix</keyword>
<dbReference type="EMBL" id="JBFCZG010000003">
    <property type="protein sequence ID" value="KAL3424080.1"/>
    <property type="molecule type" value="Genomic_DNA"/>
</dbReference>
<evidence type="ECO:0000256" key="6">
    <source>
        <dbReference type="ARBA" id="ARBA00023136"/>
    </source>
</evidence>
<dbReference type="Proteomes" id="UP001629113">
    <property type="component" value="Unassembled WGS sequence"/>
</dbReference>
<evidence type="ECO:0000256" key="8">
    <source>
        <dbReference type="SAM" id="Phobius"/>
    </source>
</evidence>
<evidence type="ECO:0000256" key="1">
    <source>
        <dbReference type="ARBA" id="ARBA00004141"/>
    </source>
</evidence>
<keyword evidence="4" id="KW-0378">Hydrolase</keyword>
<gene>
    <name evidence="9" type="ORF">PVAG01_03361</name>
</gene>
<evidence type="ECO:0000256" key="7">
    <source>
        <dbReference type="SAM" id="MobiDB-lite"/>
    </source>
</evidence>
<feature type="region of interest" description="Disordered" evidence="7">
    <location>
        <begin position="171"/>
        <end position="199"/>
    </location>
</feature>
<organism evidence="9 10">
    <name type="scientific">Phlyctema vagabunda</name>
    <dbReference type="NCBI Taxonomy" id="108571"/>
    <lineage>
        <taxon>Eukaryota</taxon>
        <taxon>Fungi</taxon>
        <taxon>Dikarya</taxon>
        <taxon>Ascomycota</taxon>
        <taxon>Pezizomycotina</taxon>
        <taxon>Leotiomycetes</taxon>
        <taxon>Helotiales</taxon>
        <taxon>Dermateaceae</taxon>
        <taxon>Phlyctema</taxon>
    </lineage>
</organism>
<feature type="transmembrane region" description="Helical" evidence="8">
    <location>
        <begin position="84"/>
        <end position="101"/>
    </location>
</feature>